<name>A0A1F8BDC6_9BACT</name>
<dbReference type="InterPro" id="IPR029057">
    <property type="entry name" value="PRTase-like"/>
</dbReference>
<proteinExistence type="predicted"/>
<dbReference type="InterPro" id="IPR000836">
    <property type="entry name" value="PRTase_dom"/>
</dbReference>
<dbReference type="Pfam" id="PF00156">
    <property type="entry name" value="Pribosyltran"/>
    <property type="match status" value="1"/>
</dbReference>
<dbReference type="Gene3D" id="3.30.1310.20">
    <property type="entry name" value="PRTase-like"/>
    <property type="match status" value="1"/>
</dbReference>
<evidence type="ECO:0000313" key="3">
    <source>
        <dbReference type="Proteomes" id="UP000177060"/>
    </source>
</evidence>
<gene>
    <name evidence="2" type="ORF">A3A52_02015</name>
</gene>
<evidence type="ECO:0000259" key="1">
    <source>
        <dbReference type="Pfam" id="PF00156"/>
    </source>
</evidence>
<protein>
    <recommendedName>
        <fullName evidence="1">Phosphoribosyltransferase domain-containing protein</fullName>
    </recommendedName>
</protein>
<dbReference type="EMBL" id="MGHE01000034">
    <property type="protein sequence ID" value="OGM62013.1"/>
    <property type="molecule type" value="Genomic_DNA"/>
</dbReference>
<reference evidence="2 3" key="1">
    <citation type="journal article" date="2016" name="Nat. Commun.">
        <title>Thousands of microbial genomes shed light on interconnected biogeochemical processes in an aquifer system.</title>
        <authorList>
            <person name="Anantharaman K."/>
            <person name="Brown C.T."/>
            <person name="Hug L.A."/>
            <person name="Sharon I."/>
            <person name="Castelle C.J."/>
            <person name="Probst A.J."/>
            <person name="Thomas B.C."/>
            <person name="Singh A."/>
            <person name="Wilkins M.J."/>
            <person name="Karaoz U."/>
            <person name="Brodie E.L."/>
            <person name="Williams K.H."/>
            <person name="Hubbard S.S."/>
            <person name="Banfield J.F."/>
        </authorList>
    </citation>
    <scope>NUCLEOTIDE SEQUENCE [LARGE SCALE GENOMIC DNA]</scope>
</reference>
<dbReference type="Gene3D" id="3.40.50.2020">
    <property type="match status" value="1"/>
</dbReference>
<dbReference type="Proteomes" id="UP000177060">
    <property type="component" value="Unassembled WGS sequence"/>
</dbReference>
<evidence type="ECO:0000313" key="2">
    <source>
        <dbReference type="EMBL" id="OGM62013.1"/>
    </source>
</evidence>
<feature type="domain" description="Phosphoribosyltransferase" evidence="1">
    <location>
        <begin position="12"/>
        <end position="178"/>
    </location>
</feature>
<organism evidence="2 3">
    <name type="scientific">Candidatus Woesebacteria bacterium RIFCSPLOWO2_01_FULL_39_14</name>
    <dbReference type="NCBI Taxonomy" id="1802518"/>
    <lineage>
        <taxon>Bacteria</taxon>
        <taxon>Candidatus Woeseibacteriota</taxon>
    </lineage>
</organism>
<sequence length="207" mass="22998">MFQDRVGAGVLLAEELSKYEGKKNVVVLGIPRGGVFVAKVVSDKLKVPLDVVVTKKIGAPYQEELAIGAVGPEGSLVLDSKLINDLGVDEEYIENKAKEKSDEIVERLIKFRKAEKIKLYDKTIILVDDGIATGATVEVAIKYLRKKKVGKIVLAVPVAPKESLVRFRKVVDEMLVLQTPFSFRAVGQFYRDFPQITDKEVIELLKK</sequence>
<dbReference type="CDD" id="cd06223">
    <property type="entry name" value="PRTases_typeI"/>
    <property type="match status" value="1"/>
</dbReference>
<accession>A0A1F8BDC6</accession>
<dbReference type="AlphaFoldDB" id="A0A1F8BDC6"/>
<dbReference type="SUPFAM" id="SSF53271">
    <property type="entry name" value="PRTase-like"/>
    <property type="match status" value="1"/>
</dbReference>
<comment type="caution">
    <text evidence="2">The sequence shown here is derived from an EMBL/GenBank/DDBJ whole genome shotgun (WGS) entry which is preliminary data.</text>
</comment>